<gene>
    <name evidence="3 5" type="primary">LNK2</name>
    <name evidence="2 3" type="ordered locus">At3g54500</name>
</gene>
<dbReference type="OrthoDB" id="618331at2759"/>
<feature type="region of interest" description="Disordered" evidence="1">
    <location>
        <begin position="545"/>
        <end position="568"/>
    </location>
</feature>
<accession>A0A2H1ZEL2</accession>
<organism evidence="3 4">
    <name type="scientific">Arabidopsis thaliana</name>
    <name type="common">Mouse-ear cress</name>
    <dbReference type="NCBI Taxonomy" id="3702"/>
    <lineage>
        <taxon>Eukaryota</taxon>
        <taxon>Viridiplantae</taxon>
        <taxon>Streptophyta</taxon>
        <taxon>Embryophyta</taxon>
        <taxon>Tracheophyta</taxon>
        <taxon>Spermatophyta</taxon>
        <taxon>Magnoliopsida</taxon>
        <taxon>eudicotyledons</taxon>
        <taxon>Gunneridae</taxon>
        <taxon>Pentapetalae</taxon>
        <taxon>rosids</taxon>
        <taxon>malvids</taxon>
        <taxon>Brassicales</taxon>
        <taxon>Brassicaceae</taxon>
        <taxon>Camelineae</taxon>
        <taxon>Arabidopsis</taxon>
    </lineage>
</organism>
<dbReference type="GO" id="GO:0006355">
    <property type="term" value="P:regulation of DNA-templated transcription"/>
    <property type="evidence" value="ECO:0007669"/>
    <property type="project" value="InterPro"/>
</dbReference>
<keyword evidence="4" id="KW-1185">Reference proteome</keyword>
<proteinExistence type="evidence at protein level"/>
<evidence type="ECO:0000313" key="2">
    <source>
        <dbReference type="Araport" id="AT3G54500"/>
    </source>
</evidence>
<reference evidence="4" key="2">
    <citation type="journal article" date="2017" name="Plant J.">
        <title>Araport11: a complete reannotation of the Arabidopsis thaliana reference genome.</title>
        <authorList>
            <person name="Cheng C.Y."/>
            <person name="Krishnakumar V."/>
            <person name="Chan A.P."/>
            <person name="Thibaud-Nissen F."/>
            <person name="Schobel S."/>
            <person name="Town C.D."/>
        </authorList>
    </citation>
    <scope>GENOME REANNOTATION</scope>
    <source>
        <strain evidence="4">cv. Columbia</strain>
    </source>
</reference>
<dbReference type="TAIR" id="AT3G54500">
    <property type="gene designation" value="LNK2"/>
</dbReference>
<dbReference type="InterPro" id="IPR039928">
    <property type="entry name" value="LNK"/>
</dbReference>
<feature type="compositionally biased region" description="Basic and acidic residues" evidence="1">
    <location>
        <begin position="619"/>
        <end position="646"/>
    </location>
</feature>
<dbReference type="GO" id="GO:0007623">
    <property type="term" value="P:circadian rhythm"/>
    <property type="evidence" value="ECO:0007669"/>
    <property type="project" value="InterPro"/>
</dbReference>
<dbReference type="ProteomicsDB" id="200220"/>
<dbReference type="EMBL" id="CP002686">
    <property type="protein sequence ID" value="AEE79241.2"/>
    <property type="molecule type" value="Genomic_DNA"/>
</dbReference>
<feature type="compositionally biased region" description="Polar residues" evidence="1">
    <location>
        <begin position="656"/>
        <end position="665"/>
    </location>
</feature>
<dbReference type="GeneID" id="824615"/>
<dbReference type="PANTHER" id="PTHR33334:SF5">
    <property type="entry name" value="PROTEIN LNK2"/>
    <property type="match status" value="1"/>
</dbReference>
<dbReference type="AlphaFoldDB" id="A0A2H1ZEL2"/>
<dbReference type="ExpressionAtlas" id="A0A2H1ZEL2">
    <property type="expression patterns" value="baseline and differential"/>
</dbReference>
<feature type="region of interest" description="Disordered" evidence="1">
    <location>
        <begin position="607"/>
        <end position="680"/>
    </location>
</feature>
<dbReference type="Proteomes" id="UP000006548">
    <property type="component" value="Chromosome 3"/>
</dbReference>
<dbReference type="PANTHER" id="PTHR33334">
    <property type="entry name" value="PROTEIN LNK1"/>
    <property type="match status" value="1"/>
</dbReference>
<dbReference type="RefSeq" id="NP_001319747.1">
    <property type="nucleotide sequence ID" value="NM_001339673.1"/>
</dbReference>
<evidence type="ECO:0007829" key="6">
    <source>
        <dbReference type="PeptideAtlas" id="A0A2H1ZEL2"/>
    </source>
</evidence>
<keyword evidence="6 7" id="KW-1267">Proteomics identification</keyword>
<reference evidence="3 4" key="1">
    <citation type="journal article" date="2000" name="Nature">
        <title>Sequence and analysis of chromosome 3 of the plant Arabidopsis thaliana.</title>
        <authorList>
            <consortium name="European Union Chromosome 3 Arabidopsis Sequencing Consortium"/>
            <consortium name="Institute for Genomic Research"/>
            <consortium name="Kazusa DNA Research Institute"/>
            <person name="Salanoubat M."/>
            <person name="Lemcke K."/>
            <person name="Rieger M."/>
            <person name="Ansorge W."/>
            <person name="Unseld M."/>
            <person name="Fartmann B."/>
            <person name="Valle G."/>
            <person name="Blocker H."/>
            <person name="Perez-Alonso M."/>
            <person name="Obermaier B."/>
            <person name="Delseny M."/>
            <person name="Boutry M."/>
            <person name="Grivell L.A."/>
            <person name="Mache R."/>
            <person name="Puigdomenech P."/>
            <person name="De Simone V."/>
            <person name="Choisne N."/>
            <person name="Artiguenave F."/>
            <person name="Robert C."/>
            <person name="Brottier P."/>
            <person name="Wincker P."/>
            <person name="Cattolico L."/>
            <person name="Weissenbach J."/>
            <person name="Saurin W."/>
            <person name="Quetier F."/>
            <person name="Schafer M."/>
            <person name="Muller-Auer S."/>
            <person name="Gabel C."/>
            <person name="Fuchs M."/>
            <person name="Benes V."/>
            <person name="Wurmbach E."/>
            <person name="Drzonek H."/>
            <person name="Erfle H."/>
            <person name="Jordan N."/>
            <person name="Bangert S."/>
            <person name="Wiedelmann R."/>
            <person name="Kranz H."/>
            <person name="Voss H."/>
            <person name="Holland R."/>
            <person name="Brandt P."/>
            <person name="Nyakatura G."/>
            <person name="Vezzi A."/>
            <person name="D'Angelo M."/>
            <person name="Pallavicini A."/>
            <person name="Toppo S."/>
            <person name="Simionati B."/>
            <person name="Conrad A."/>
            <person name="Hornischer K."/>
            <person name="Kauer G."/>
            <person name="Lohnert T.H."/>
            <person name="Nordsiek G."/>
            <person name="Reichelt J."/>
            <person name="Scharfe M."/>
            <person name="Schon O."/>
            <person name="Bargues M."/>
            <person name="Terol J."/>
            <person name="Climent J."/>
            <person name="Navarro P."/>
            <person name="Collado C."/>
            <person name="Perez-Perez A."/>
            <person name="Ottenwalder B."/>
            <person name="Duchemin D."/>
            <person name="Cooke R."/>
            <person name="Laudie M."/>
            <person name="Berger-Llauro C."/>
            <person name="Purnelle B."/>
            <person name="Masuy D."/>
            <person name="de Haan M."/>
            <person name="Maarse A.C."/>
            <person name="Alcaraz J.P."/>
            <person name="Cottet A."/>
            <person name="Casacuberta E."/>
            <person name="Monfort A."/>
            <person name="Argiriou A."/>
            <person name="flores M."/>
            <person name="Liguori R."/>
            <person name="Vitale D."/>
            <person name="Mannhaupt G."/>
            <person name="Haase D."/>
            <person name="Schoof H."/>
            <person name="Rudd S."/>
            <person name="Zaccaria P."/>
            <person name="Mewes H.W."/>
            <person name="Mayer K.F."/>
            <person name="Kaul S."/>
            <person name="Town C.D."/>
            <person name="Koo H.L."/>
            <person name="Tallon L.J."/>
            <person name="Jenkins J."/>
            <person name="Rooney T."/>
            <person name="Rizzo M."/>
            <person name="Walts A."/>
            <person name="Utterback T."/>
            <person name="Fujii C.Y."/>
            <person name="Shea T.P."/>
            <person name="Creasy T.H."/>
            <person name="Haas B."/>
            <person name="Maiti R."/>
            <person name="Wu D."/>
            <person name="Peterson J."/>
            <person name="Van Aken S."/>
            <person name="Pai G."/>
            <person name="Militscher J."/>
            <person name="Sellers P."/>
            <person name="Gill J.E."/>
            <person name="Feldblyum T.V."/>
            <person name="Preuss D."/>
            <person name="Lin X."/>
            <person name="Nierman W.C."/>
            <person name="Salzberg S.L."/>
            <person name="White O."/>
            <person name="Venter J.C."/>
            <person name="Fraser C.M."/>
            <person name="Kaneko T."/>
            <person name="Nakamura Y."/>
            <person name="Sato S."/>
            <person name="Kato T."/>
            <person name="Asamizu E."/>
            <person name="Sasamoto S."/>
            <person name="Kimura T."/>
            <person name="Idesawa K."/>
            <person name="Kawashima K."/>
            <person name="Kishida Y."/>
            <person name="Kiyokawa C."/>
            <person name="Kohara M."/>
            <person name="Matsumoto M."/>
            <person name="Matsuno A."/>
            <person name="Muraki A."/>
            <person name="Nakayama S."/>
            <person name="Nakazaki N."/>
            <person name="Shinpo S."/>
            <person name="Takeuchi C."/>
            <person name="Wada T."/>
            <person name="Watanabe A."/>
            <person name="Yamada M."/>
            <person name="Yasuda M."/>
            <person name="Tabata S."/>
        </authorList>
    </citation>
    <scope>NUCLEOTIDE SEQUENCE [LARGE SCALE GENOMIC DNA]</scope>
    <source>
        <strain evidence="4">cv. Columbia</strain>
    </source>
</reference>
<sequence>MFDWEEEELTNMIWGDDAETGDHIVPFKVRSEQLNKKEQIEESKTAEQKITGTKIDLHDKNLGSSSSHNVDEGLPQPDFCMSSWPDTSLTNATKVDQDLSATELSKCLAEPVRYDSTRGGAFLLKQSCFTWVRSFQSNHFKSCVLTLFLPEKTSELGKGPDIFHSSDESKEQGDFDDYSWANIGSFDDLDRMFSNDVPIFGDGSLSGGDELWSSSKDVSNSPKSLSSMLDSQDLGLDIRTEFEQQENQQFPLTGKANGLSSQSVPSVRVTLKADQYREHKGQPSVEDQPYQQNKMMKFSKMPGTSEARPFQELYGQRIPFSNSAGKCVNQLAPPQSSLMAVNLLSESEGSGTSHYSHMPNQYMANSAFGNLANPYSSVPVISAVQHPDVRNQLMHPSYNPATATSVNMATDASARPSTMTPQEKLEKLRRRQQMQAMLAIQRQQQQFSHQVPVADQSITQNCLQDIPLQLVDKTNLQGLTAMPSFDPSSSLEQDDSGKFAAAVDNSAEFAVLYRLQDVVAKLDMGTRTCIRDSLFRLAGSAAQRHYTSDTSHSNKTSQDDQEVIPREESRYRYAGMPDTEAVTNPTDRTVAHLLFHRPFDMLAAKRMEGPESPASSKMGTEEKGNFPKCSIRETHLTKQKAQKEEGPADSLALGNAPNSGSSSTVGERVVEASQGNKRKL</sequence>
<evidence type="ECO:0000313" key="3">
    <source>
        <dbReference type="EMBL" id="AEE79241.2"/>
    </source>
</evidence>
<name>A0A2H1ZEL2_ARATH</name>
<dbReference type="Araport" id="AT3G54500"/>
<evidence type="ECO:0007829" key="7">
    <source>
        <dbReference type="ProteomicsDB" id="A0A2H1ZEL2"/>
    </source>
</evidence>
<protein>
    <submittedName>
        <fullName evidence="3">Agglutinin-like protein</fullName>
    </submittedName>
</protein>
<evidence type="ECO:0000256" key="1">
    <source>
        <dbReference type="SAM" id="MobiDB-lite"/>
    </source>
</evidence>
<evidence type="ECO:0000313" key="5">
    <source>
        <dbReference type="TAIR" id="AT3G54500"/>
    </source>
</evidence>
<evidence type="ECO:0000313" key="4">
    <source>
        <dbReference type="Proteomes" id="UP000006548"/>
    </source>
</evidence>